<dbReference type="Pfam" id="PF02082">
    <property type="entry name" value="Rrf2"/>
    <property type="match status" value="1"/>
</dbReference>
<dbReference type="RefSeq" id="WP_179133795.1">
    <property type="nucleotide sequence ID" value="NZ_CAXVKO010000004.1"/>
</dbReference>
<dbReference type="PANTHER" id="PTHR33221:SF15">
    <property type="entry name" value="HTH-TYPE TRANSCRIPTIONAL REGULATOR YWGB-RELATED"/>
    <property type="match status" value="1"/>
</dbReference>
<dbReference type="EMBL" id="JAHOFX010000001">
    <property type="protein sequence ID" value="MBV3437466.1"/>
    <property type="molecule type" value="Genomic_DNA"/>
</dbReference>
<reference evidence="1" key="1">
    <citation type="submission" date="2021-06" db="EMBL/GenBank/DDBJ databases">
        <title>Collection of gut derived symbiotic bacterial strains cultured from healthy donors.</title>
        <authorList>
            <person name="Lin H."/>
            <person name="Littmann E."/>
            <person name="Pamer E.G."/>
        </authorList>
    </citation>
    <scope>NUCLEOTIDE SEQUENCE</scope>
    <source>
        <strain evidence="1">MSK.19.9</strain>
    </source>
</reference>
<evidence type="ECO:0000313" key="1">
    <source>
        <dbReference type="EMBL" id="MBV3437466.1"/>
    </source>
</evidence>
<sequence>MGALKRAGLITVARGTGGAELAHTPKEITLLDIHQAVESTNLDDVIGIHERGNHTCPVARNIHDVLKDAYAPVAKAMSDSMREVTLANMLADYRNRIGVKARQLEQ</sequence>
<gene>
    <name evidence="1" type="ORF">KSW34_00125</name>
    <name evidence="2" type="ORF">SCX10_03600</name>
</gene>
<dbReference type="Proteomes" id="UP001195937">
    <property type="component" value="Unassembled WGS sequence"/>
</dbReference>
<evidence type="ECO:0000313" key="2">
    <source>
        <dbReference type="EMBL" id="MDW7545916.1"/>
    </source>
</evidence>
<evidence type="ECO:0000313" key="3">
    <source>
        <dbReference type="Proteomes" id="UP001272183"/>
    </source>
</evidence>
<dbReference type="InterPro" id="IPR000944">
    <property type="entry name" value="Tscrpt_reg_Rrf2"/>
</dbReference>
<name>A0AAW9CKL2_BIFLN</name>
<dbReference type="PROSITE" id="PS51197">
    <property type="entry name" value="HTH_RRF2_2"/>
    <property type="match status" value="1"/>
</dbReference>
<dbReference type="AlphaFoldDB" id="A0AAW9CKL2"/>
<organism evidence="2 3">
    <name type="scientific">Bifidobacterium longum</name>
    <dbReference type="NCBI Taxonomy" id="216816"/>
    <lineage>
        <taxon>Bacteria</taxon>
        <taxon>Bacillati</taxon>
        <taxon>Actinomycetota</taxon>
        <taxon>Actinomycetes</taxon>
        <taxon>Bifidobacteriales</taxon>
        <taxon>Bifidobacteriaceae</taxon>
        <taxon>Bifidobacterium</taxon>
    </lineage>
</organism>
<dbReference type="PANTHER" id="PTHR33221">
    <property type="entry name" value="WINGED HELIX-TURN-HELIX TRANSCRIPTIONAL REGULATOR, RRF2 FAMILY"/>
    <property type="match status" value="1"/>
</dbReference>
<dbReference type="SUPFAM" id="SSF46785">
    <property type="entry name" value="Winged helix' DNA-binding domain"/>
    <property type="match status" value="1"/>
</dbReference>
<accession>A0AAW9CKL2</accession>
<comment type="caution">
    <text evidence="2">The sequence shown here is derived from an EMBL/GenBank/DDBJ whole genome shotgun (WGS) entry which is preliminary data.</text>
</comment>
<dbReference type="GO" id="GO:0003700">
    <property type="term" value="F:DNA-binding transcription factor activity"/>
    <property type="evidence" value="ECO:0007669"/>
    <property type="project" value="TreeGrafter"/>
</dbReference>
<dbReference type="GO" id="GO:0005829">
    <property type="term" value="C:cytosol"/>
    <property type="evidence" value="ECO:0007669"/>
    <property type="project" value="TreeGrafter"/>
</dbReference>
<dbReference type="InterPro" id="IPR036388">
    <property type="entry name" value="WH-like_DNA-bd_sf"/>
</dbReference>
<dbReference type="EMBL" id="JAWUDL010000005">
    <property type="protein sequence ID" value="MDW7545916.1"/>
    <property type="molecule type" value="Genomic_DNA"/>
</dbReference>
<protein>
    <submittedName>
        <fullName evidence="2">Rrf2 family transcriptional regulator</fullName>
    </submittedName>
</protein>
<dbReference type="Proteomes" id="UP001272183">
    <property type="component" value="Unassembled WGS sequence"/>
</dbReference>
<dbReference type="InterPro" id="IPR036390">
    <property type="entry name" value="WH_DNA-bd_sf"/>
</dbReference>
<proteinExistence type="predicted"/>
<reference evidence="2" key="2">
    <citation type="submission" date="2023-10" db="EMBL/GenBank/DDBJ databases">
        <title>Supernatant from a Refined Defined Microbial Community Protects Mice from Clostridioides difficile Infection.</title>
        <authorList>
            <person name="Douchant K."/>
            <person name="He S.-M."/>
            <person name="Noordhof C."/>
            <person name="Greenlaw J."/>
            <person name="Schroeter K."/>
            <person name="Vancuren S.J."/>
            <person name="Sjaarda C."/>
            <person name="Allen-Vercoe E."/>
            <person name="Gloor G.B."/>
            <person name="Vanner S.J."/>
            <person name="Petrof E.O."/>
            <person name="Sheth P.M."/>
            <person name="Guzman M."/>
        </authorList>
    </citation>
    <scope>NUCLEOTIDE SEQUENCE</scope>
    <source>
        <strain evidence="2">16-6-I_4_FM</strain>
    </source>
</reference>
<dbReference type="Gene3D" id="1.10.10.10">
    <property type="entry name" value="Winged helix-like DNA-binding domain superfamily/Winged helix DNA-binding domain"/>
    <property type="match status" value="1"/>
</dbReference>